<proteinExistence type="predicted"/>
<dbReference type="SUPFAM" id="SSF81383">
    <property type="entry name" value="F-box domain"/>
    <property type="match status" value="1"/>
</dbReference>
<dbReference type="VEuPathDB" id="FungiDB:BD410DRAFT_834451"/>
<dbReference type="InterPro" id="IPR011722">
    <property type="entry name" value="Hemimethylated_DNA-bd_dom"/>
</dbReference>
<dbReference type="InterPro" id="IPR036623">
    <property type="entry name" value="Hemimethylated_DNA-bd_sf"/>
</dbReference>
<dbReference type="InterPro" id="IPR032698">
    <property type="entry name" value="SirB1_N"/>
</dbReference>
<dbReference type="STRING" id="50990.A0A4Y7QL35"/>
<dbReference type="Gene3D" id="2.30.30.390">
    <property type="entry name" value="Hemimethylated DNA-binding domain"/>
    <property type="match status" value="1"/>
</dbReference>
<accession>A0A4Y7QL35</accession>
<organism evidence="3 4">
    <name type="scientific">Rickenella mellea</name>
    <dbReference type="NCBI Taxonomy" id="50990"/>
    <lineage>
        <taxon>Eukaryota</taxon>
        <taxon>Fungi</taxon>
        <taxon>Dikarya</taxon>
        <taxon>Basidiomycota</taxon>
        <taxon>Agaricomycotina</taxon>
        <taxon>Agaricomycetes</taxon>
        <taxon>Hymenochaetales</taxon>
        <taxon>Rickenellaceae</taxon>
        <taxon>Rickenella</taxon>
    </lineage>
</organism>
<dbReference type="AlphaFoldDB" id="A0A4Y7QL35"/>
<reference evidence="3 4" key="1">
    <citation type="submission" date="2018-06" db="EMBL/GenBank/DDBJ databases">
        <title>A transcriptomic atlas of mushroom development highlights an independent origin of complex multicellularity.</title>
        <authorList>
            <consortium name="DOE Joint Genome Institute"/>
            <person name="Krizsan K."/>
            <person name="Almasi E."/>
            <person name="Merenyi Z."/>
            <person name="Sahu N."/>
            <person name="Viragh M."/>
            <person name="Koszo T."/>
            <person name="Mondo S."/>
            <person name="Kiss B."/>
            <person name="Balint B."/>
            <person name="Kues U."/>
            <person name="Barry K."/>
            <person name="Hegedus J.C."/>
            <person name="Henrissat B."/>
            <person name="Johnson J."/>
            <person name="Lipzen A."/>
            <person name="Ohm R."/>
            <person name="Nagy I."/>
            <person name="Pangilinan J."/>
            <person name="Yan J."/>
            <person name="Xiong Y."/>
            <person name="Grigoriev I.V."/>
            <person name="Hibbett D.S."/>
            <person name="Nagy L.G."/>
        </authorList>
    </citation>
    <scope>NUCLEOTIDE SEQUENCE [LARGE SCALE GENOMIC DNA]</scope>
    <source>
        <strain evidence="3 4">SZMC22713</strain>
    </source>
</reference>
<evidence type="ECO:0008006" key="5">
    <source>
        <dbReference type="Google" id="ProtNLM"/>
    </source>
</evidence>
<dbReference type="SUPFAM" id="SSF141255">
    <property type="entry name" value="YccV-like"/>
    <property type="match status" value="1"/>
</dbReference>
<dbReference type="PANTHER" id="PTHR31350:SF21">
    <property type="entry name" value="F-BOX ONLY PROTEIN 21"/>
    <property type="match status" value="1"/>
</dbReference>
<feature type="domain" description="Hemimethylated DNA-binding" evidence="1">
    <location>
        <begin position="484"/>
        <end position="575"/>
    </location>
</feature>
<evidence type="ECO:0000259" key="1">
    <source>
        <dbReference type="Pfam" id="PF08755"/>
    </source>
</evidence>
<gene>
    <name evidence="3" type="ORF">BD410DRAFT_834451</name>
</gene>
<sequence length="658" mass="74183">MNFPWLPQEIYVHIISVLPVSDDGITALARCLASTKALQRAASTTSLWEPHFHYRYPHDNISKDGVHLVRASEDWPSLYAARRRLDRVALKHLDAVIRSRTKRERCEHAHLLIVELGYIAWDVLDIEANRPLPKLRQRMQDGLDCEKIRTEYPLTDLTRRFWARELLGLISRYYAVERWGLTVHRQSEEEPLSFEESLVGFSAFCGVPSVEILDKFDALAKQCAVYLQQRNIATEVGDESELNIPDICTHICTFMRSVGFGAVDGSKFHELQNHFPHTFLTTNKMTLPMSLVCVFVAIARRLGLEASPVGIPYRVIAHVSSRNPNIPDTYVDVFGSETHAILSATEDIPTLLMNVGITQANMHRWITPSSSALMLFRTARNIFVSFGAGSESDERRYCADNKKDSYYAATCAAVLVSNDVRVSAGICDSIRDIHPLDSEVILRTNLAPLLDISAREVLIQACNRIEASYFENSPPARRNKPDRVSFHVGQLVRHDIESWKGCVVGWTPTAMPSGRLSSMSTGNLDDHLDQPFYLVLDMNGIHRVVPQTRISALYPVRYMDFVCFLSSFPVIGRYFSGVEFCGSTDESSRHSECDRVVALSPEDNNTYGGRSARDRDTDNGWPGRFLFSDEMVALYPDDAAYGAQGLPEIQNRDGNQRD</sequence>
<name>A0A4Y7QL35_9AGAM</name>
<feature type="domain" description="Protein SirB1 N-terminal" evidence="2">
    <location>
        <begin position="215"/>
        <end position="336"/>
    </location>
</feature>
<dbReference type="Pfam" id="PF08755">
    <property type="entry name" value="YccV-like"/>
    <property type="match status" value="1"/>
</dbReference>
<dbReference type="Proteomes" id="UP000294933">
    <property type="component" value="Unassembled WGS sequence"/>
</dbReference>
<dbReference type="OrthoDB" id="28868at2759"/>
<dbReference type="Pfam" id="PF13369">
    <property type="entry name" value="Transglut_core2"/>
    <property type="match status" value="1"/>
</dbReference>
<dbReference type="GO" id="GO:0003677">
    <property type="term" value="F:DNA binding"/>
    <property type="evidence" value="ECO:0007669"/>
    <property type="project" value="InterPro"/>
</dbReference>
<evidence type="ECO:0000259" key="2">
    <source>
        <dbReference type="Pfam" id="PF13369"/>
    </source>
</evidence>
<dbReference type="PANTHER" id="PTHR31350">
    <property type="entry name" value="SI:DKEY-261L7.2"/>
    <property type="match status" value="1"/>
</dbReference>
<dbReference type="InterPro" id="IPR036047">
    <property type="entry name" value="F-box-like_dom_sf"/>
</dbReference>
<keyword evidence="4" id="KW-1185">Reference proteome</keyword>
<dbReference type="EMBL" id="ML170157">
    <property type="protein sequence ID" value="TDL28333.1"/>
    <property type="molecule type" value="Genomic_DNA"/>
</dbReference>
<protein>
    <recommendedName>
        <fullName evidence="5">Hemimethylated DNA-binding domain-containing protein</fullName>
    </recommendedName>
</protein>
<evidence type="ECO:0000313" key="3">
    <source>
        <dbReference type="EMBL" id="TDL28333.1"/>
    </source>
</evidence>
<evidence type="ECO:0000313" key="4">
    <source>
        <dbReference type="Proteomes" id="UP000294933"/>
    </source>
</evidence>